<protein>
    <submittedName>
        <fullName evidence="1">Uncharacterized protein</fullName>
    </submittedName>
</protein>
<organism evidence="1 2">
    <name type="scientific">Klebsiella pneumoniae</name>
    <dbReference type="NCBI Taxonomy" id="573"/>
    <lineage>
        <taxon>Bacteria</taxon>
        <taxon>Pseudomonadati</taxon>
        <taxon>Pseudomonadota</taxon>
        <taxon>Gammaproteobacteria</taxon>
        <taxon>Enterobacterales</taxon>
        <taxon>Enterobacteriaceae</taxon>
        <taxon>Klebsiella/Raoultella group</taxon>
        <taxon>Klebsiella</taxon>
        <taxon>Klebsiella pneumoniae complex</taxon>
    </lineage>
</organism>
<reference evidence="1 2" key="1">
    <citation type="submission" date="2021-01" db="EMBL/GenBank/DDBJ databases">
        <title>Genome sequencing of apramycin resistant K. pneumoniae.</title>
        <authorList>
            <person name="Chen L."/>
            <person name="Kreiswirth B."/>
        </authorList>
    </citation>
    <scope>NUCLEOTIDE SEQUENCE [LARGE SCALE GENOMIC DNA]</scope>
    <source>
        <strain evidence="1 2">59493</strain>
    </source>
</reference>
<dbReference type="KEGG" id="kpne:KU54_016900"/>
<dbReference type="Proteomes" id="UP000595568">
    <property type="component" value="Chromosome"/>
</dbReference>
<accession>A0AAX1KRX2</accession>
<dbReference type="EMBL" id="CP068602">
    <property type="protein sequence ID" value="QQZ69870.1"/>
    <property type="molecule type" value="Genomic_DNA"/>
</dbReference>
<gene>
    <name evidence="1" type="ORF">JMZ77_16795</name>
</gene>
<sequence length="71" mass="8268">MCKHIIKYEYRDGVKLARHEVETWCGHAPQFSDWLFQDAQHAILSIEQESRIQPCKRCIKAIINAAEKGVQ</sequence>
<name>A0AAX1KRX2_KLEPN</name>
<dbReference type="RefSeq" id="WP_004199524.1">
    <property type="nucleotide sequence ID" value="NZ_CP068602.1"/>
</dbReference>
<evidence type="ECO:0000313" key="1">
    <source>
        <dbReference type="EMBL" id="QQZ69870.1"/>
    </source>
</evidence>
<evidence type="ECO:0000313" key="2">
    <source>
        <dbReference type="Proteomes" id="UP000595568"/>
    </source>
</evidence>
<dbReference type="AlphaFoldDB" id="A0AAX1KRX2"/>
<proteinExistence type="predicted"/>